<accession>A0A934TQT2</accession>
<dbReference type="AlphaFoldDB" id="A0A934TQT2"/>
<proteinExistence type="predicted"/>
<dbReference type="EMBL" id="JAEPWM010000001">
    <property type="protein sequence ID" value="MBK6005221.1"/>
    <property type="molecule type" value="Genomic_DNA"/>
</dbReference>
<dbReference type="RefSeq" id="WP_201166570.1">
    <property type="nucleotide sequence ID" value="NZ_JAEPWM010000001.1"/>
</dbReference>
<organism evidence="1 2">
    <name type="scientific">Ramlibacter ginsenosidimutans</name>
    <dbReference type="NCBI Taxonomy" id="502333"/>
    <lineage>
        <taxon>Bacteria</taxon>
        <taxon>Pseudomonadati</taxon>
        <taxon>Pseudomonadota</taxon>
        <taxon>Betaproteobacteria</taxon>
        <taxon>Burkholderiales</taxon>
        <taxon>Comamonadaceae</taxon>
        <taxon>Ramlibacter</taxon>
    </lineage>
</organism>
<dbReference type="Proteomes" id="UP000630528">
    <property type="component" value="Unassembled WGS sequence"/>
</dbReference>
<name>A0A934TQT2_9BURK</name>
<reference evidence="1" key="2">
    <citation type="submission" date="2021-01" db="EMBL/GenBank/DDBJ databases">
        <authorList>
            <person name="Kang M."/>
        </authorList>
    </citation>
    <scope>NUCLEOTIDE SEQUENCE</scope>
    <source>
        <strain evidence="1">KACC 17527</strain>
    </source>
</reference>
<comment type="caution">
    <text evidence="1">The sequence shown here is derived from an EMBL/GenBank/DDBJ whole genome shotgun (WGS) entry which is preliminary data.</text>
</comment>
<reference evidence="1" key="1">
    <citation type="journal article" date="2012" name="J. Microbiol. Biotechnol.">
        <title>Ramlibacter ginsenosidimutans sp. nov., with ginsenoside-converting activity.</title>
        <authorList>
            <person name="Wang L."/>
            <person name="An D.S."/>
            <person name="Kim S.G."/>
            <person name="Jin F.X."/>
            <person name="Kim S.C."/>
            <person name="Lee S.T."/>
            <person name="Im W.T."/>
        </authorList>
    </citation>
    <scope>NUCLEOTIDE SEQUENCE</scope>
    <source>
        <strain evidence="1">KACC 17527</strain>
    </source>
</reference>
<protein>
    <submittedName>
        <fullName evidence="1">Uncharacterized protein</fullName>
    </submittedName>
</protein>
<sequence length="62" mass="6968">MTIAQIMESPRRRAHLTSFPLQAGQPDCVRKMQSEVMGVEIGEFQGLAPQFEVRPRTAERPG</sequence>
<evidence type="ECO:0000313" key="1">
    <source>
        <dbReference type="EMBL" id="MBK6005221.1"/>
    </source>
</evidence>
<keyword evidence="2" id="KW-1185">Reference proteome</keyword>
<evidence type="ECO:0000313" key="2">
    <source>
        <dbReference type="Proteomes" id="UP000630528"/>
    </source>
</evidence>
<gene>
    <name evidence="1" type="ORF">JJB11_03880</name>
</gene>